<dbReference type="PROSITE" id="PS01124">
    <property type="entry name" value="HTH_ARAC_FAMILY_2"/>
    <property type="match status" value="1"/>
</dbReference>
<evidence type="ECO:0000256" key="3">
    <source>
        <dbReference type="ARBA" id="ARBA00023163"/>
    </source>
</evidence>
<dbReference type="Proteomes" id="UP000190774">
    <property type="component" value="Unassembled WGS sequence"/>
</dbReference>
<dbReference type="SMART" id="SM00342">
    <property type="entry name" value="HTH_ARAC"/>
    <property type="match status" value="1"/>
</dbReference>
<dbReference type="InterPro" id="IPR018060">
    <property type="entry name" value="HTH_AraC"/>
</dbReference>
<proteinExistence type="predicted"/>
<keyword evidence="2 5" id="KW-0238">DNA-binding</keyword>
<dbReference type="Pfam" id="PF12833">
    <property type="entry name" value="HTH_18"/>
    <property type="match status" value="1"/>
</dbReference>
<dbReference type="InterPro" id="IPR009057">
    <property type="entry name" value="Homeodomain-like_sf"/>
</dbReference>
<dbReference type="InterPro" id="IPR050204">
    <property type="entry name" value="AraC_XylS_family_regulators"/>
</dbReference>
<dbReference type="OrthoDB" id="186231at2"/>
<evidence type="ECO:0000313" key="5">
    <source>
        <dbReference type="EMBL" id="SKA99398.1"/>
    </source>
</evidence>
<dbReference type="SUPFAM" id="SSF46689">
    <property type="entry name" value="Homeodomain-like"/>
    <property type="match status" value="2"/>
</dbReference>
<feature type="domain" description="HTH araC/xylS-type" evidence="4">
    <location>
        <begin position="256"/>
        <end position="354"/>
    </location>
</feature>
<name>A0A1T4YCY8_9BACT</name>
<reference evidence="6" key="1">
    <citation type="submission" date="2017-02" db="EMBL/GenBank/DDBJ databases">
        <authorList>
            <person name="Varghese N."/>
            <person name="Submissions S."/>
        </authorList>
    </citation>
    <scope>NUCLEOTIDE SEQUENCE [LARGE SCALE GENOMIC DNA]</scope>
    <source>
        <strain evidence="6">ATCC 700200</strain>
    </source>
</reference>
<evidence type="ECO:0000256" key="1">
    <source>
        <dbReference type="ARBA" id="ARBA00023015"/>
    </source>
</evidence>
<dbReference type="AlphaFoldDB" id="A0A1T4YCY8"/>
<organism evidence="5 6">
    <name type="scientific">Prosthecobacter debontii</name>
    <dbReference type="NCBI Taxonomy" id="48467"/>
    <lineage>
        <taxon>Bacteria</taxon>
        <taxon>Pseudomonadati</taxon>
        <taxon>Verrucomicrobiota</taxon>
        <taxon>Verrucomicrobiia</taxon>
        <taxon>Verrucomicrobiales</taxon>
        <taxon>Verrucomicrobiaceae</taxon>
        <taxon>Prosthecobacter</taxon>
    </lineage>
</organism>
<evidence type="ECO:0000256" key="2">
    <source>
        <dbReference type="ARBA" id="ARBA00023125"/>
    </source>
</evidence>
<dbReference type="EMBL" id="FUYE01000009">
    <property type="protein sequence ID" value="SKA99398.1"/>
    <property type="molecule type" value="Genomic_DNA"/>
</dbReference>
<sequence>MSRNRVLNLGLISSSHRFDASLTMLGIVGELFFRKTASIHGKREQADGLERMNEQCDSKTLRMHRIYKMPPFALHTSPSWLWNHSQRVGMGTGQWSEAIHSDALCCCLNFHGEGVLHLASGQEVTIRPQTLIWCRGVTSAARTHTRDKHECLSLIYPDEWMDECLEEIMPQVPETIRHLVSSALPSGFFLGRSLTAEDFVWSRSLMMSCLSDAARRMLDTARMTDFLLRELFAAPEVDESAELMSRAERIARERVERVKNEVLLHLDENHNLESLASAAGCSPPYLSRTFAQIAGIPLMLWIRRARVERAAELIASGRCNVSEAAFAVGYSSFSHFSRAFHEEKGVSPSKWITHLASTRVP</sequence>
<dbReference type="GO" id="GO:0003700">
    <property type="term" value="F:DNA-binding transcription factor activity"/>
    <property type="evidence" value="ECO:0007669"/>
    <property type="project" value="InterPro"/>
</dbReference>
<dbReference type="PANTHER" id="PTHR46796">
    <property type="entry name" value="HTH-TYPE TRANSCRIPTIONAL ACTIVATOR RHAS-RELATED"/>
    <property type="match status" value="1"/>
</dbReference>
<keyword evidence="3" id="KW-0804">Transcription</keyword>
<dbReference type="GO" id="GO:0043565">
    <property type="term" value="F:sequence-specific DNA binding"/>
    <property type="evidence" value="ECO:0007669"/>
    <property type="project" value="InterPro"/>
</dbReference>
<gene>
    <name evidence="5" type="ORF">SAMN02745166_02927</name>
</gene>
<dbReference type="Gene3D" id="1.10.10.60">
    <property type="entry name" value="Homeodomain-like"/>
    <property type="match status" value="2"/>
</dbReference>
<dbReference type="PANTHER" id="PTHR46796:SF6">
    <property type="entry name" value="ARAC SUBFAMILY"/>
    <property type="match status" value="1"/>
</dbReference>
<evidence type="ECO:0000259" key="4">
    <source>
        <dbReference type="PROSITE" id="PS01124"/>
    </source>
</evidence>
<keyword evidence="6" id="KW-1185">Reference proteome</keyword>
<protein>
    <submittedName>
        <fullName evidence="5">AraC-type DNA-binding protein</fullName>
    </submittedName>
</protein>
<keyword evidence="1" id="KW-0805">Transcription regulation</keyword>
<evidence type="ECO:0000313" key="6">
    <source>
        <dbReference type="Proteomes" id="UP000190774"/>
    </source>
</evidence>
<accession>A0A1T4YCY8</accession>
<dbReference type="STRING" id="48467.SAMN02745166_02927"/>